<evidence type="ECO:0000256" key="7">
    <source>
        <dbReference type="ARBA" id="ARBA00022692"/>
    </source>
</evidence>
<reference evidence="14" key="1">
    <citation type="submission" date="2022-06" db="EMBL/GenBank/DDBJ databases">
        <authorList>
            <person name="Berger JAMES D."/>
            <person name="Berger JAMES D."/>
        </authorList>
    </citation>
    <scope>NUCLEOTIDE SEQUENCE [LARGE SCALE GENOMIC DNA]</scope>
</reference>
<evidence type="ECO:0000256" key="1">
    <source>
        <dbReference type="ARBA" id="ARBA00004477"/>
    </source>
</evidence>
<feature type="transmembrane region" description="Helical" evidence="12">
    <location>
        <begin position="638"/>
        <end position="658"/>
    </location>
</feature>
<keyword evidence="8 12" id="KW-0256">Endoplasmic reticulum</keyword>
<comment type="similarity">
    <text evidence="3 12">Belongs to the PIGG/PIGN/PIGO family. PIGN subfamily.</text>
</comment>
<dbReference type="AlphaFoldDB" id="A0AA85K6D2"/>
<comment type="function">
    <text evidence="12">Ethanolamine phosphate transferase involved in glycosylphosphatidylinositol-anchor biosynthesis. Transfers ethanolamine phosphate to the first alpha-1,4-linked mannose of the glycosylphosphatidylinositol precursor of GPI-anchor.</text>
</comment>
<feature type="transmembrane region" description="Helical" evidence="12">
    <location>
        <begin position="904"/>
        <end position="927"/>
    </location>
</feature>
<dbReference type="PANTHER" id="PTHR12250">
    <property type="entry name" value="PHOSPHATIDYLINOSITOL GLYCAN, CLASS N"/>
    <property type="match status" value="1"/>
</dbReference>
<feature type="transmembrane region" description="Helical" evidence="12">
    <location>
        <begin position="664"/>
        <end position="687"/>
    </location>
</feature>
<dbReference type="PANTHER" id="PTHR12250:SF0">
    <property type="entry name" value="GPI ETHANOLAMINE PHOSPHATE TRANSFERASE 1"/>
    <property type="match status" value="1"/>
</dbReference>
<feature type="transmembrane region" description="Helical" evidence="12">
    <location>
        <begin position="939"/>
        <end position="958"/>
    </location>
</feature>
<evidence type="ECO:0000313" key="14">
    <source>
        <dbReference type="Proteomes" id="UP000050795"/>
    </source>
</evidence>
<evidence type="ECO:0000313" key="15">
    <source>
        <dbReference type="WBParaSite" id="TREG1_69580.1"/>
    </source>
</evidence>
<feature type="transmembrane region" description="Helical" evidence="12">
    <location>
        <begin position="449"/>
        <end position="472"/>
    </location>
</feature>
<dbReference type="GO" id="GO:0051377">
    <property type="term" value="F:mannose-ethanolamine phosphotransferase activity"/>
    <property type="evidence" value="ECO:0007669"/>
    <property type="project" value="UniProtKB-UniRule"/>
</dbReference>
<sequence>MSQVFEFCVSVFIYLVQFYSIFDIYYTSPLTHGSDLVPLNISAPATHLIFIVSDGLRANKLFDHDMNHTPFLRDVLTHRGLWGVSHTRVPTESRPAHVAMLAGFYEDVASITKGWRTNPVEFDSVLNRSLSAWIWGYREVVMSFVSPSTQHIKATPCPDELSDLTKTNPTEIDRWVINQFMDFVDQSEDFFNDVTGKSNDYRQGRMVFLHLDAADMVGHSFKPNSPEYITVLEHLDKAVLQVYQKLTEKSRGTNARIAYILTSDHGMTEWGSHGSGSLHETITPLLIWGSGIVGPIEIKTDTEKLSDNVKDAYGLPLHSYERLRREIQQADLCPLMASLLGVPIPINSVGQVPVEFLKIPESDKVKLARANWLQIYKQLKIKYAEKRKSHFSLLFREFPSLKLSHIDKTEQECDMLISSGRYTEAIQKYRQLTTLALEGLAYYHKYDRLYLGLCVSTTFCLWSLVILCRLFGANDSVNHNKYQKYVNSFHWKLINCIIIGFSVVVIAFASTWSLGPTIYQLVPLLTALSMSYSTTRRKELLALMDYIVTGLWANSSVSTFSSICSITIATIFLLELLIWGFFYRYLLSLACLLFAAWPFIDESFRVYDKIISSLWCFSCCCLAIFPMLPVIGSESYPTFVLINGLILVPMVIISYRMLSHSSDYLYTGLGYLFGLLICLSSFAVYLMSFTSIRAGSLKILIHLFSWSVIILLPLLVILLVPTRLGSRLIGWTVVYLVPLILMSTFYEVAFFAVFAIVTYLWLYIEVESKSSTLKNKVKIWDLVTSSDNSVLSDEEHKYAEYNKNLLHRKNFRQSLFFIFLLTVSFFGTGNIASVNSFDPRSTFCFTTILNPALMAVFLLIKVISPMLFLGVIYAAVQLFSDNSSQSLFTPGKINLQAKYEYNSILMHTGLTAVLSNVIAIHFFLWLRDEGSWLDIGTSISHYVIAMSISLAAFLFALLGKKMLSASTDIRVFNLVKVTDKYV</sequence>
<dbReference type="InterPro" id="IPR017850">
    <property type="entry name" value="Alkaline_phosphatase_core_sf"/>
</dbReference>
<feature type="transmembrane region" description="Helical" evidence="12">
    <location>
        <begin position="551"/>
        <end position="574"/>
    </location>
</feature>
<evidence type="ECO:0000256" key="11">
    <source>
        <dbReference type="ARBA" id="ARBA00023180"/>
    </source>
</evidence>
<protein>
    <recommendedName>
        <fullName evidence="4 12">GPI ethanolamine phosphate transferase 1</fullName>
        <ecNumber evidence="12">2.-.-.-</ecNumber>
    </recommendedName>
</protein>
<dbReference type="Proteomes" id="UP000050795">
    <property type="component" value="Unassembled WGS sequence"/>
</dbReference>
<organism evidence="14 15">
    <name type="scientific">Trichobilharzia regenti</name>
    <name type="common">Nasal bird schistosome</name>
    <dbReference type="NCBI Taxonomy" id="157069"/>
    <lineage>
        <taxon>Eukaryota</taxon>
        <taxon>Metazoa</taxon>
        <taxon>Spiralia</taxon>
        <taxon>Lophotrochozoa</taxon>
        <taxon>Platyhelminthes</taxon>
        <taxon>Trematoda</taxon>
        <taxon>Digenea</taxon>
        <taxon>Strigeidida</taxon>
        <taxon>Schistosomatoidea</taxon>
        <taxon>Schistosomatidae</taxon>
        <taxon>Trichobilharzia</taxon>
    </lineage>
</organism>
<name>A0AA85K6D2_TRIRE</name>
<evidence type="ECO:0000256" key="9">
    <source>
        <dbReference type="ARBA" id="ARBA00022989"/>
    </source>
</evidence>
<proteinExistence type="inferred from homology"/>
<evidence type="ECO:0000256" key="4">
    <source>
        <dbReference type="ARBA" id="ARBA00020831"/>
    </source>
</evidence>
<evidence type="ECO:0000256" key="12">
    <source>
        <dbReference type="RuleBase" id="RU367138"/>
    </source>
</evidence>
<keyword evidence="7 12" id="KW-0812">Transmembrane</keyword>
<feature type="transmembrane region" description="Helical" evidence="12">
    <location>
        <begin position="815"/>
        <end position="832"/>
    </location>
</feature>
<feature type="transmembrane region" description="Helical" evidence="12">
    <location>
        <begin position="493"/>
        <end position="515"/>
    </location>
</feature>
<accession>A0AA85K6D2</accession>
<dbReference type="GO" id="GO:0006506">
    <property type="term" value="P:GPI anchor biosynthetic process"/>
    <property type="evidence" value="ECO:0007669"/>
    <property type="project" value="UniProtKB-KW"/>
</dbReference>
<keyword evidence="9 12" id="KW-1133">Transmembrane helix</keyword>
<dbReference type="InterPro" id="IPR007070">
    <property type="entry name" value="GPI_EtnP_transferase_1"/>
</dbReference>
<evidence type="ECO:0000256" key="5">
    <source>
        <dbReference type="ARBA" id="ARBA00022502"/>
    </source>
</evidence>
<feature type="transmembrane region" description="Helical" evidence="12">
    <location>
        <begin position="612"/>
        <end position="631"/>
    </location>
</feature>
<dbReference type="InterPro" id="IPR017852">
    <property type="entry name" value="GPI_EtnP_transferase_1_C"/>
</dbReference>
<keyword evidence="11" id="KW-0325">Glycoprotein</keyword>
<evidence type="ECO:0000259" key="13">
    <source>
        <dbReference type="Pfam" id="PF04987"/>
    </source>
</evidence>
<evidence type="ECO:0000256" key="8">
    <source>
        <dbReference type="ARBA" id="ARBA00022824"/>
    </source>
</evidence>
<keyword evidence="6 12" id="KW-0808">Transferase</keyword>
<evidence type="ECO:0000256" key="3">
    <source>
        <dbReference type="ARBA" id="ARBA00008400"/>
    </source>
</evidence>
<reference evidence="15" key="2">
    <citation type="submission" date="2023-11" db="UniProtKB">
        <authorList>
            <consortium name="WormBaseParasite"/>
        </authorList>
    </citation>
    <scope>IDENTIFICATION</scope>
</reference>
<dbReference type="WBParaSite" id="TREG1_69580.1">
    <property type="protein sequence ID" value="TREG1_69580.1"/>
    <property type="gene ID" value="TREG1_69580"/>
</dbReference>
<dbReference type="CDD" id="cd16020">
    <property type="entry name" value="GPI_EPT_1"/>
    <property type="match status" value="1"/>
</dbReference>
<keyword evidence="14" id="KW-1185">Reference proteome</keyword>
<feature type="transmembrane region" description="Helical" evidence="12">
    <location>
        <begin position="699"/>
        <end position="720"/>
    </location>
</feature>
<dbReference type="Pfam" id="PF01663">
    <property type="entry name" value="Phosphodiest"/>
    <property type="match status" value="1"/>
</dbReference>
<dbReference type="Gene3D" id="3.40.720.10">
    <property type="entry name" value="Alkaline Phosphatase, subunit A"/>
    <property type="match status" value="1"/>
</dbReference>
<feature type="transmembrane region" description="Helical" evidence="12">
    <location>
        <begin position="740"/>
        <end position="764"/>
    </location>
</feature>
<feature type="transmembrane region" description="Helical" evidence="12">
    <location>
        <begin position="852"/>
        <end position="876"/>
    </location>
</feature>
<comment type="subcellular location">
    <subcellularLocation>
        <location evidence="1 12">Endoplasmic reticulum membrane</location>
        <topology evidence="1 12">Multi-pass membrane protein</topology>
    </subcellularLocation>
</comment>
<evidence type="ECO:0000256" key="2">
    <source>
        <dbReference type="ARBA" id="ARBA00004687"/>
    </source>
</evidence>
<evidence type="ECO:0000256" key="10">
    <source>
        <dbReference type="ARBA" id="ARBA00023136"/>
    </source>
</evidence>
<keyword evidence="10 12" id="KW-0472">Membrane</keyword>
<dbReference type="Pfam" id="PF04987">
    <property type="entry name" value="PigN"/>
    <property type="match status" value="1"/>
</dbReference>
<feature type="transmembrane region" description="Helical" evidence="12">
    <location>
        <begin position="581"/>
        <end position="600"/>
    </location>
</feature>
<dbReference type="SUPFAM" id="SSF53649">
    <property type="entry name" value="Alkaline phosphatase-like"/>
    <property type="match status" value="1"/>
</dbReference>
<comment type="pathway">
    <text evidence="2 12">Glycolipid biosynthesis; glycosylphosphatidylinositol-anchor biosynthesis.</text>
</comment>
<dbReference type="InterPro" id="IPR037671">
    <property type="entry name" value="PIGN_N"/>
</dbReference>
<dbReference type="GO" id="GO:0005789">
    <property type="term" value="C:endoplasmic reticulum membrane"/>
    <property type="evidence" value="ECO:0007669"/>
    <property type="project" value="UniProtKB-SubCell"/>
</dbReference>
<evidence type="ECO:0000256" key="6">
    <source>
        <dbReference type="ARBA" id="ARBA00022679"/>
    </source>
</evidence>
<dbReference type="EC" id="2.-.-.-" evidence="12"/>
<dbReference type="InterPro" id="IPR002591">
    <property type="entry name" value="Phosphodiest/P_Trfase"/>
</dbReference>
<feature type="domain" description="GPI ethanolamine phosphate transferase 1 C-terminal" evidence="13">
    <location>
        <begin position="438"/>
        <end position="931"/>
    </location>
</feature>
<keyword evidence="5 12" id="KW-0337">GPI-anchor biosynthesis</keyword>